<feature type="transmembrane region" description="Helical" evidence="4">
    <location>
        <begin position="287"/>
        <end position="306"/>
    </location>
</feature>
<dbReference type="InterPro" id="IPR000160">
    <property type="entry name" value="GGDEF_dom"/>
</dbReference>
<evidence type="ECO:0000256" key="4">
    <source>
        <dbReference type="SAM" id="Phobius"/>
    </source>
</evidence>
<comment type="caution">
    <text evidence="6">The sequence shown here is derived from an EMBL/GenBank/DDBJ whole genome shotgun (WGS) entry which is preliminary data.</text>
</comment>
<feature type="transmembrane region" description="Helical" evidence="4">
    <location>
        <begin position="318"/>
        <end position="338"/>
    </location>
</feature>
<keyword evidence="4" id="KW-0812">Transmembrane</keyword>
<dbReference type="Pfam" id="PF07696">
    <property type="entry name" value="7TMR-DISMED2"/>
    <property type="match status" value="1"/>
</dbReference>
<protein>
    <recommendedName>
        <fullName evidence="2">diguanylate cyclase</fullName>
        <ecNumber evidence="2">2.7.7.65</ecNumber>
    </recommendedName>
</protein>
<comment type="cofactor">
    <cofactor evidence="1">
        <name>Mg(2+)</name>
        <dbReference type="ChEBI" id="CHEBI:18420"/>
    </cofactor>
</comment>
<dbReference type="Proteomes" id="UP000308508">
    <property type="component" value="Unassembled WGS sequence"/>
</dbReference>
<dbReference type="GO" id="GO:0052621">
    <property type="term" value="F:diguanylate cyclase activity"/>
    <property type="evidence" value="ECO:0007669"/>
    <property type="project" value="UniProtKB-EC"/>
</dbReference>
<accession>A0A5R9PDP0</accession>
<comment type="catalytic activity">
    <reaction evidence="3">
        <text>2 GTP = 3',3'-c-di-GMP + 2 diphosphate</text>
        <dbReference type="Rhea" id="RHEA:24898"/>
        <dbReference type="ChEBI" id="CHEBI:33019"/>
        <dbReference type="ChEBI" id="CHEBI:37565"/>
        <dbReference type="ChEBI" id="CHEBI:58805"/>
        <dbReference type="EC" id="2.7.7.65"/>
    </reaction>
</comment>
<evidence type="ECO:0000313" key="6">
    <source>
        <dbReference type="EMBL" id="TLX21197.1"/>
    </source>
</evidence>
<dbReference type="CDD" id="cd01949">
    <property type="entry name" value="GGDEF"/>
    <property type="match status" value="1"/>
</dbReference>
<feature type="transmembrane region" description="Helical" evidence="4">
    <location>
        <begin position="225"/>
        <end position="243"/>
    </location>
</feature>
<dbReference type="EMBL" id="SROY01000004">
    <property type="protein sequence ID" value="TLX21197.1"/>
    <property type="molecule type" value="Genomic_DNA"/>
</dbReference>
<keyword evidence="7" id="KW-1185">Reference proteome</keyword>
<dbReference type="PANTHER" id="PTHR45138">
    <property type="entry name" value="REGULATORY COMPONENTS OF SENSORY TRANSDUCTION SYSTEM"/>
    <property type="match status" value="1"/>
</dbReference>
<feature type="transmembrane region" description="Helical" evidence="4">
    <location>
        <begin position="38"/>
        <end position="56"/>
    </location>
</feature>
<evidence type="ECO:0000256" key="3">
    <source>
        <dbReference type="ARBA" id="ARBA00034247"/>
    </source>
</evidence>
<dbReference type="PROSITE" id="PS50887">
    <property type="entry name" value="GGDEF"/>
    <property type="match status" value="1"/>
</dbReference>
<reference evidence="6 7" key="1">
    <citation type="submission" date="2019-04" db="EMBL/GenBank/DDBJ databases">
        <authorList>
            <person name="Grouzdev D.S."/>
            <person name="Nazina T.N."/>
        </authorList>
    </citation>
    <scope>NUCLEOTIDE SEQUENCE [LARGE SCALE GENOMIC DNA]</scope>
    <source>
        <strain evidence="6 7">SHC 3-19</strain>
    </source>
</reference>
<dbReference type="InterPro" id="IPR011623">
    <property type="entry name" value="7TMR_DISM_rcpt_extracell_dom1"/>
</dbReference>
<feature type="transmembrane region" description="Helical" evidence="4">
    <location>
        <begin position="344"/>
        <end position="364"/>
    </location>
</feature>
<feature type="transmembrane region" description="Helical" evidence="4">
    <location>
        <begin position="373"/>
        <end position="396"/>
    </location>
</feature>
<evidence type="ECO:0000256" key="1">
    <source>
        <dbReference type="ARBA" id="ARBA00001946"/>
    </source>
</evidence>
<keyword evidence="4" id="KW-0472">Membrane</keyword>
<dbReference type="Gene3D" id="2.60.40.2380">
    <property type="match status" value="1"/>
</dbReference>
<dbReference type="InterPro" id="IPR050469">
    <property type="entry name" value="Diguanylate_Cyclase"/>
</dbReference>
<dbReference type="SUPFAM" id="SSF55073">
    <property type="entry name" value="Nucleotide cyclase"/>
    <property type="match status" value="1"/>
</dbReference>
<proteinExistence type="predicted"/>
<feature type="domain" description="GGDEF" evidence="5">
    <location>
        <begin position="502"/>
        <end position="637"/>
    </location>
</feature>
<sequence>MRRRRLCIRGLCAASPACTRIPAMGTGYALRMHGARRLASWLLMLAACLCVLPAAATEPTLRLGAGESSFPLAGTVRYWHDTSATATPEQAFARAHADGFAPLPGGNPAFGFQTGAYWFHLPVENLQRDEPLWILVQEYALSDKLDLYLRNPDGHVEHSAGGDHVPFADRFIRYRHPNFRLDLPAGQRMELLLRVQSESSMQVPLALYTPKAFAEVLRDAQFSNGLYYGIVLALLCYNLVLWLMLRDASYFWYLLHTGAFGLVLFTLNGYGFEYLWPTSAWLADASIPLSICLALIGMQLFARSFLDLRTRWPVGDKVCLGVVAFFAMLGVAATWLPYSIATPIASRAVLLGVAWIIIATVVMLRRGYQPARLFLLAWSLFLSGTAAFTLLAFGVLPQNFWTQNGVQIGSALELLLLSLALGKRYASLREENIRIVQETNEKLERGLIDRTRELRTTMAKLGEANVKLQEYSRRDPLTGTYNRRHFREEFAQMLESRKGSGRQIALLLLDLDLFKRINDSHGHPAGDSCLVEAARRIEEVAAQRGGLVARFGGEEFVVALSCRDAQDALQVAEAIRLRIQQDPVRHEALAIRLSVSIGIHTVDTERGSSAEEIIRIADEALYRAKDDGRNCVRHSLTTA</sequence>
<dbReference type="GO" id="GO:1902201">
    <property type="term" value="P:negative regulation of bacterial-type flagellum-dependent cell motility"/>
    <property type="evidence" value="ECO:0007669"/>
    <property type="project" value="TreeGrafter"/>
</dbReference>
<name>A0A5R9PDP0_9GAMM</name>
<dbReference type="Gene3D" id="3.30.70.270">
    <property type="match status" value="1"/>
</dbReference>
<dbReference type="SMART" id="SM00267">
    <property type="entry name" value="GGDEF"/>
    <property type="match status" value="1"/>
</dbReference>
<dbReference type="GO" id="GO:0043709">
    <property type="term" value="P:cell adhesion involved in single-species biofilm formation"/>
    <property type="evidence" value="ECO:0007669"/>
    <property type="project" value="TreeGrafter"/>
</dbReference>
<dbReference type="Pfam" id="PF07695">
    <property type="entry name" value="7TMR-DISM_7TM"/>
    <property type="match status" value="1"/>
</dbReference>
<dbReference type="GO" id="GO:0005886">
    <property type="term" value="C:plasma membrane"/>
    <property type="evidence" value="ECO:0007669"/>
    <property type="project" value="TreeGrafter"/>
</dbReference>
<dbReference type="EC" id="2.7.7.65" evidence="2"/>
<dbReference type="NCBIfam" id="TIGR00254">
    <property type="entry name" value="GGDEF"/>
    <property type="match status" value="1"/>
</dbReference>
<feature type="transmembrane region" description="Helical" evidence="4">
    <location>
        <begin position="250"/>
        <end position="267"/>
    </location>
</feature>
<dbReference type="Pfam" id="PF00990">
    <property type="entry name" value="GGDEF"/>
    <property type="match status" value="1"/>
</dbReference>
<dbReference type="PANTHER" id="PTHR45138:SF9">
    <property type="entry name" value="DIGUANYLATE CYCLASE DGCM-RELATED"/>
    <property type="match status" value="1"/>
</dbReference>
<gene>
    <name evidence="6" type="ORF">E5S66_09590</name>
</gene>
<keyword evidence="4" id="KW-1133">Transmembrane helix</keyword>
<dbReference type="FunFam" id="3.30.70.270:FF:000001">
    <property type="entry name" value="Diguanylate cyclase domain protein"/>
    <property type="match status" value="1"/>
</dbReference>
<dbReference type="STRING" id="1123377.GCA_000423885_00181"/>
<organism evidence="6 7">
    <name type="scientific">Thermomonas fusca</name>
    <dbReference type="NCBI Taxonomy" id="215690"/>
    <lineage>
        <taxon>Bacteria</taxon>
        <taxon>Pseudomonadati</taxon>
        <taxon>Pseudomonadota</taxon>
        <taxon>Gammaproteobacteria</taxon>
        <taxon>Lysobacterales</taxon>
        <taxon>Lysobacteraceae</taxon>
        <taxon>Thermomonas</taxon>
    </lineage>
</organism>
<dbReference type="InterPro" id="IPR043128">
    <property type="entry name" value="Rev_trsase/Diguanyl_cyclase"/>
</dbReference>
<evidence type="ECO:0000259" key="5">
    <source>
        <dbReference type="PROSITE" id="PS50887"/>
    </source>
</evidence>
<evidence type="ECO:0000313" key="7">
    <source>
        <dbReference type="Proteomes" id="UP000308508"/>
    </source>
</evidence>
<dbReference type="InterPro" id="IPR029787">
    <property type="entry name" value="Nucleotide_cyclase"/>
</dbReference>
<dbReference type="AlphaFoldDB" id="A0A5R9PDP0"/>
<evidence type="ECO:0000256" key="2">
    <source>
        <dbReference type="ARBA" id="ARBA00012528"/>
    </source>
</evidence>
<dbReference type="InterPro" id="IPR011622">
    <property type="entry name" value="7TMR_DISM_rcpt_extracell_dom2"/>
</dbReference>